<reference evidence="3" key="1">
    <citation type="submission" date="2025-08" db="UniProtKB">
        <authorList>
            <consortium name="RefSeq"/>
        </authorList>
    </citation>
    <scope>IDENTIFICATION</scope>
</reference>
<dbReference type="OrthoDB" id="3355217at2759"/>
<dbReference type="PANTHER" id="PTHR48465">
    <property type="entry name" value="PROTEIN SSUH2 HOMOLOG"/>
    <property type="match status" value="1"/>
</dbReference>
<dbReference type="Proteomes" id="UP000504632">
    <property type="component" value="Chromosome 6"/>
</dbReference>
<dbReference type="AlphaFoldDB" id="A0A6J2VQ54"/>
<proteinExistence type="predicted"/>
<feature type="region of interest" description="Disordered" evidence="1">
    <location>
        <begin position="1"/>
        <end position="28"/>
    </location>
</feature>
<protein>
    <submittedName>
        <fullName evidence="3">Protein SSUH2 homolog</fullName>
    </submittedName>
</protein>
<dbReference type="GeneID" id="115815310"/>
<keyword evidence="2" id="KW-1185">Reference proteome</keyword>
<sequence>MERRDDSAPPTTCKRPVEKSKSTDDDESDEIWSQRWKKQLTLKIELDNNSIVIVLFAQRIPAITEELAQEVFIEYASRKCCYSVKPAKEMVFTDLQSLKTYRYCLETFTESRSTEWATEPYNGQVVNAYNGVAPGKWDLVVPVPALFQDCKAEVRIPHTSSVKGCHSCLRLGRSVCGECMASGRRQCGLCSGSGWYFNNQCLACGGTGIAVCISCGGMGSTVCSTCYGKGKLLWFLKLKIKWKNNIHKTVLYKHSELPIDQLEKVTGENLFTEMNQLVYPVVSFPDNAVNAASREAVRAHQAQFSTTCRILQQRQTIELIPVTRVHYSWKEKTHIYFVYGAEHKVYTKDYPVKCCCCSIL</sequence>
<name>A0A6J2VQ54_CHACN</name>
<evidence type="ECO:0000256" key="1">
    <source>
        <dbReference type="SAM" id="MobiDB-lite"/>
    </source>
</evidence>
<dbReference type="PANTHER" id="PTHR48465:SF1">
    <property type="entry name" value="PROTEIN SSUH2 HOMOLOG"/>
    <property type="match status" value="1"/>
</dbReference>
<dbReference type="InterPro" id="IPR052789">
    <property type="entry name" value="SSUH2_homolog"/>
</dbReference>
<dbReference type="InParanoid" id="A0A6J2VQ54"/>
<evidence type="ECO:0000313" key="2">
    <source>
        <dbReference type="Proteomes" id="UP000504632"/>
    </source>
</evidence>
<gene>
    <name evidence="3" type="primary">LOC115815310</name>
</gene>
<dbReference type="RefSeq" id="XP_030634128.1">
    <property type="nucleotide sequence ID" value="XM_030778268.1"/>
</dbReference>
<organism evidence="2 3">
    <name type="scientific">Chanos chanos</name>
    <name type="common">Milkfish</name>
    <name type="synonym">Mugil chanos</name>
    <dbReference type="NCBI Taxonomy" id="29144"/>
    <lineage>
        <taxon>Eukaryota</taxon>
        <taxon>Metazoa</taxon>
        <taxon>Chordata</taxon>
        <taxon>Craniata</taxon>
        <taxon>Vertebrata</taxon>
        <taxon>Euteleostomi</taxon>
        <taxon>Actinopterygii</taxon>
        <taxon>Neopterygii</taxon>
        <taxon>Teleostei</taxon>
        <taxon>Ostariophysi</taxon>
        <taxon>Gonorynchiformes</taxon>
        <taxon>Chanidae</taxon>
        <taxon>Chanos</taxon>
    </lineage>
</organism>
<evidence type="ECO:0000313" key="3">
    <source>
        <dbReference type="RefSeq" id="XP_030634128.1"/>
    </source>
</evidence>
<accession>A0A6J2VQ54</accession>